<keyword evidence="3" id="KW-0597">Phosphoprotein</keyword>
<feature type="transmembrane region" description="Helical" evidence="6">
    <location>
        <begin position="24"/>
        <end position="49"/>
    </location>
</feature>
<dbReference type="Gene3D" id="1.10.287.130">
    <property type="match status" value="1"/>
</dbReference>
<evidence type="ECO:0000256" key="6">
    <source>
        <dbReference type="SAM" id="Phobius"/>
    </source>
</evidence>
<keyword evidence="6" id="KW-1133">Transmembrane helix</keyword>
<keyword evidence="6" id="KW-0472">Membrane</keyword>
<dbReference type="PRINTS" id="PR00344">
    <property type="entry name" value="BCTRLSENSOR"/>
</dbReference>
<dbReference type="InterPro" id="IPR052162">
    <property type="entry name" value="Sensor_kinase/Photoreceptor"/>
</dbReference>
<dbReference type="SMART" id="SM00388">
    <property type="entry name" value="HisKA"/>
    <property type="match status" value="1"/>
</dbReference>
<dbReference type="SUPFAM" id="SSF47384">
    <property type="entry name" value="Homodimeric domain of signal transducing histidine kinase"/>
    <property type="match status" value="1"/>
</dbReference>
<dbReference type="InterPro" id="IPR000014">
    <property type="entry name" value="PAS"/>
</dbReference>
<feature type="domain" description="PAC" evidence="8">
    <location>
        <begin position="231"/>
        <end position="281"/>
    </location>
</feature>
<dbReference type="InterPro" id="IPR003594">
    <property type="entry name" value="HATPase_dom"/>
</dbReference>
<dbReference type="InterPro" id="IPR000700">
    <property type="entry name" value="PAS-assoc_C"/>
</dbReference>
<dbReference type="InterPro" id="IPR036097">
    <property type="entry name" value="HisK_dim/P_sf"/>
</dbReference>
<feature type="transmembrane region" description="Helical" evidence="6">
    <location>
        <begin position="61"/>
        <end position="84"/>
    </location>
</feature>
<dbReference type="Pfam" id="PF02518">
    <property type="entry name" value="HATPase_c"/>
    <property type="match status" value="1"/>
</dbReference>
<dbReference type="InterPro" id="IPR036890">
    <property type="entry name" value="HATPase_C_sf"/>
</dbReference>
<gene>
    <name evidence="9" type="ORF">MGR_2251</name>
</gene>
<dbReference type="GO" id="GO:0000155">
    <property type="term" value="F:phosphorelay sensor kinase activity"/>
    <property type="evidence" value="ECO:0007669"/>
    <property type="project" value="InterPro"/>
</dbReference>
<dbReference type="InterPro" id="IPR005467">
    <property type="entry name" value="His_kinase_dom"/>
</dbReference>
<keyword evidence="6" id="KW-0812">Transmembrane</keyword>
<dbReference type="Pfam" id="PF08448">
    <property type="entry name" value="PAS_4"/>
    <property type="match status" value="1"/>
</dbReference>
<proteinExistence type="predicted"/>
<evidence type="ECO:0000256" key="2">
    <source>
        <dbReference type="ARBA" id="ARBA00012438"/>
    </source>
</evidence>
<dbReference type="Gene3D" id="3.30.565.10">
    <property type="entry name" value="Histidine kinase-like ATPase, C-terminal domain"/>
    <property type="match status" value="1"/>
</dbReference>
<dbReference type="PANTHER" id="PTHR43304">
    <property type="entry name" value="PHYTOCHROME-LIKE PROTEIN CPH1"/>
    <property type="match status" value="1"/>
</dbReference>
<evidence type="ECO:0000256" key="3">
    <source>
        <dbReference type="ARBA" id="ARBA00022553"/>
    </source>
</evidence>
<dbReference type="PROSITE" id="PS50109">
    <property type="entry name" value="HIS_KIN"/>
    <property type="match status" value="1"/>
</dbReference>
<dbReference type="Gene3D" id="3.30.450.20">
    <property type="entry name" value="PAS domain"/>
    <property type="match status" value="1"/>
</dbReference>
<keyword evidence="4" id="KW-0808">Transferase</keyword>
<evidence type="ECO:0000256" key="1">
    <source>
        <dbReference type="ARBA" id="ARBA00000085"/>
    </source>
</evidence>
<feature type="domain" description="Histidine kinase" evidence="7">
    <location>
        <begin position="299"/>
        <end position="514"/>
    </location>
</feature>
<dbReference type="RefSeq" id="WP_234016277.1">
    <property type="nucleotide sequence ID" value="NZ_CP027527.1"/>
</dbReference>
<dbReference type="CDD" id="cd00082">
    <property type="entry name" value="HisKA"/>
    <property type="match status" value="1"/>
</dbReference>
<evidence type="ECO:0000259" key="7">
    <source>
        <dbReference type="PROSITE" id="PS50109"/>
    </source>
</evidence>
<name>A4TZ90_9PROT</name>
<dbReference type="PANTHER" id="PTHR43304:SF1">
    <property type="entry name" value="PAC DOMAIN-CONTAINING PROTEIN"/>
    <property type="match status" value="1"/>
</dbReference>
<protein>
    <recommendedName>
        <fullName evidence="2">histidine kinase</fullName>
        <ecNumber evidence="2">2.7.13.3</ecNumber>
    </recommendedName>
</protein>
<organism evidence="9">
    <name type="scientific">Magnetospirillum gryphiswaldense</name>
    <dbReference type="NCBI Taxonomy" id="55518"/>
    <lineage>
        <taxon>Bacteria</taxon>
        <taxon>Pseudomonadati</taxon>
        <taxon>Pseudomonadota</taxon>
        <taxon>Alphaproteobacteria</taxon>
        <taxon>Rhodospirillales</taxon>
        <taxon>Rhodospirillaceae</taxon>
        <taxon>Magnetospirillum</taxon>
    </lineage>
</organism>
<accession>A4TZ90</accession>
<evidence type="ECO:0000259" key="8">
    <source>
        <dbReference type="PROSITE" id="PS50113"/>
    </source>
</evidence>
<dbReference type="InterPro" id="IPR003661">
    <property type="entry name" value="HisK_dim/P_dom"/>
</dbReference>
<dbReference type="EC" id="2.7.13.3" evidence="2"/>
<dbReference type="InterPro" id="IPR058544">
    <property type="entry name" value="ETR1_N"/>
</dbReference>
<dbReference type="NCBIfam" id="TIGR00229">
    <property type="entry name" value="sensory_box"/>
    <property type="match status" value="1"/>
</dbReference>
<reference evidence="9" key="1">
    <citation type="journal article" date="2007" name="J. Bacteriol.">
        <title>Comparative genome analysis of four magnetotactic bacteria reveals a complex set of group-specific genes implicated in magnetosome biomineralization and function.</title>
        <authorList>
            <person name="Richter M."/>
            <person name="Kube M."/>
            <person name="Bazylinski D.A."/>
            <person name="Lombardot T."/>
            <person name="Gloeckner F.O."/>
            <person name="Reinhardt R."/>
            <person name="Schueler D."/>
        </authorList>
    </citation>
    <scope>NUCLEOTIDE SEQUENCE</scope>
    <source>
        <strain evidence="9">MSR-1</strain>
    </source>
</reference>
<dbReference type="SMART" id="SM00387">
    <property type="entry name" value="HATPase_c"/>
    <property type="match status" value="1"/>
</dbReference>
<evidence type="ECO:0000313" key="9">
    <source>
        <dbReference type="EMBL" id="CAM75947.1"/>
    </source>
</evidence>
<feature type="transmembrane region" description="Helical" evidence="6">
    <location>
        <begin position="96"/>
        <end position="113"/>
    </location>
</feature>
<dbReference type="InterPro" id="IPR004358">
    <property type="entry name" value="Sig_transdc_His_kin-like_C"/>
</dbReference>
<dbReference type="InterPro" id="IPR035965">
    <property type="entry name" value="PAS-like_dom_sf"/>
</dbReference>
<keyword evidence="5 9" id="KW-0418">Kinase</keyword>
<dbReference type="CDD" id="cd00130">
    <property type="entry name" value="PAS"/>
    <property type="match status" value="1"/>
</dbReference>
<dbReference type="PROSITE" id="PS50113">
    <property type="entry name" value="PAC"/>
    <property type="match status" value="1"/>
</dbReference>
<dbReference type="SUPFAM" id="SSF55785">
    <property type="entry name" value="PYP-like sensor domain (PAS domain)"/>
    <property type="match status" value="1"/>
</dbReference>
<dbReference type="EMBL" id="CU459003">
    <property type="protein sequence ID" value="CAM75947.1"/>
    <property type="molecule type" value="Genomic_DNA"/>
</dbReference>
<dbReference type="InterPro" id="IPR013656">
    <property type="entry name" value="PAS_4"/>
</dbReference>
<dbReference type="Pfam" id="PF25487">
    <property type="entry name" value="ETR1_N"/>
    <property type="match status" value="1"/>
</dbReference>
<dbReference type="SUPFAM" id="SSF55874">
    <property type="entry name" value="ATPase domain of HSP90 chaperone/DNA topoisomerase II/histidine kinase"/>
    <property type="match status" value="1"/>
</dbReference>
<dbReference type="AlphaFoldDB" id="A4TZ90"/>
<comment type="catalytic activity">
    <reaction evidence="1">
        <text>ATP + protein L-histidine = ADP + protein N-phospho-L-histidine.</text>
        <dbReference type="EC" id="2.7.13.3"/>
    </reaction>
</comment>
<evidence type="ECO:0000256" key="4">
    <source>
        <dbReference type="ARBA" id="ARBA00022679"/>
    </source>
</evidence>
<evidence type="ECO:0000256" key="5">
    <source>
        <dbReference type="ARBA" id="ARBA00022777"/>
    </source>
</evidence>
<sequence>MSDTLFNLDGLTPHGFCLSWRSDLFWSMAASDTAIAISYISISATIIIFMRKRKLMHFRWVGGLFAAFIMLCALSHIMDTWTLWNPDYGLQVVEKGLTAIISILTAVLLWPLLPHALAIPSAAELEAKIEDRTRDLRENNRLLLEAKDEVLESAALFRKLFYESSDGNVLHDSTGLFVDFNRAAHDLLKMTREQLCKMTPFQIAPEFQPDGRRSADAALDLIAQAHSTGFHRFEWTFLNGEGGKVIVDVSLMPITIKGQVMLYATWRDITERKEAEQKYKELNGWLARSNADLEQFAYVASHDLQTPLRNIVRYAQLLEHRYKNRLDADADVFIGFVVDSGKHMTRLINDLLEFSRVSRQSEPLKPISAGEALAQALKNLDLELVTTGAEVKVGDLPTVVADQTYLVSLFQNLLGNGLKYRAPDRKPVLSVSAERVSFDSWRFSVADNGIGIEPQYHDKIFEIFQRLDPASNAEGTGIGLTLCRRIVHRFGGNIWLKSEPGTGTTFFFSLRDGSAAA</sequence>
<dbReference type="Pfam" id="PF00512">
    <property type="entry name" value="HisKA"/>
    <property type="match status" value="1"/>
</dbReference>